<evidence type="ECO:0000256" key="1">
    <source>
        <dbReference type="ARBA" id="ARBA00007692"/>
    </source>
</evidence>
<gene>
    <name evidence="4" type="ORF">HID58_060654</name>
</gene>
<keyword evidence="5" id="KW-1185">Reference proteome</keyword>
<evidence type="ECO:0000256" key="2">
    <source>
        <dbReference type="ARBA" id="ARBA00022472"/>
    </source>
</evidence>
<dbReference type="Pfam" id="PF02536">
    <property type="entry name" value="mTERF"/>
    <property type="match status" value="1"/>
</dbReference>
<sequence length="195" mass="22309">MNKFHSTFSNINQFAMMVKRFPPCLNMSAERVKKRTKFLVKKKNKLMLRKMKWSLNAVASFPQVLGVSMEKRIVPRCNVMKALMLKGYVRNHDDKELVADLLDAEKYLVPKLNSQQSKGASAPELSEIVLKVPTILRKERKGTKLSADNSSKLEKSLKGYALGQKIYGNVQEVAFLYGLIKEEILSIQEFSAMHW</sequence>
<dbReference type="InterPro" id="IPR003690">
    <property type="entry name" value="MTERF"/>
</dbReference>
<accession>A0ABQ7ZX20</accession>
<protein>
    <submittedName>
        <fullName evidence="4">Uncharacterized protein</fullName>
    </submittedName>
</protein>
<dbReference type="PANTHER" id="PTHR13068:SF133">
    <property type="entry name" value="MITOCHONDRIAL TRANSCRIPTION TERMINATION FACTOR FAMILY PROTEIN"/>
    <property type="match status" value="1"/>
</dbReference>
<evidence type="ECO:0000313" key="4">
    <source>
        <dbReference type="EMBL" id="KAH0884558.1"/>
    </source>
</evidence>
<comment type="similarity">
    <text evidence="1">Belongs to the mTERF family.</text>
</comment>
<evidence type="ECO:0000256" key="3">
    <source>
        <dbReference type="ARBA" id="ARBA00022946"/>
    </source>
</evidence>
<organism evidence="4 5">
    <name type="scientific">Brassica napus</name>
    <name type="common">Rape</name>
    <dbReference type="NCBI Taxonomy" id="3708"/>
    <lineage>
        <taxon>Eukaryota</taxon>
        <taxon>Viridiplantae</taxon>
        <taxon>Streptophyta</taxon>
        <taxon>Embryophyta</taxon>
        <taxon>Tracheophyta</taxon>
        <taxon>Spermatophyta</taxon>
        <taxon>Magnoliopsida</taxon>
        <taxon>eudicotyledons</taxon>
        <taxon>Gunneridae</taxon>
        <taxon>Pentapetalae</taxon>
        <taxon>rosids</taxon>
        <taxon>malvids</taxon>
        <taxon>Brassicales</taxon>
        <taxon>Brassicaceae</taxon>
        <taxon>Brassiceae</taxon>
        <taxon>Brassica</taxon>
    </lineage>
</organism>
<dbReference type="Gene3D" id="1.25.70.10">
    <property type="entry name" value="Transcription termination factor 3, mitochondrial"/>
    <property type="match status" value="1"/>
</dbReference>
<keyword evidence="2" id="KW-0806">Transcription termination</keyword>
<name>A0ABQ7ZX20_BRANA</name>
<dbReference type="Proteomes" id="UP000824890">
    <property type="component" value="Unassembled WGS sequence"/>
</dbReference>
<keyword evidence="2" id="KW-0804">Transcription</keyword>
<proteinExistence type="inferred from homology"/>
<dbReference type="PANTHER" id="PTHR13068">
    <property type="entry name" value="CGI-12 PROTEIN-RELATED"/>
    <property type="match status" value="1"/>
</dbReference>
<dbReference type="SMART" id="SM00733">
    <property type="entry name" value="Mterf"/>
    <property type="match status" value="2"/>
</dbReference>
<reference evidence="4 5" key="1">
    <citation type="submission" date="2021-05" db="EMBL/GenBank/DDBJ databases">
        <title>Genome Assembly of Synthetic Allotetraploid Brassica napus Reveals Homoeologous Exchanges between Subgenomes.</title>
        <authorList>
            <person name="Davis J.T."/>
        </authorList>
    </citation>
    <scope>NUCLEOTIDE SEQUENCE [LARGE SCALE GENOMIC DNA]</scope>
    <source>
        <strain evidence="5">cv. Da-Ae</strain>
        <tissue evidence="4">Seedling</tissue>
    </source>
</reference>
<dbReference type="EMBL" id="JAGKQM010000014">
    <property type="protein sequence ID" value="KAH0884558.1"/>
    <property type="molecule type" value="Genomic_DNA"/>
</dbReference>
<keyword evidence="2" id="KW-0805">Transcription regulation</keyword>
<dbReference type="InterPro" id="IPR038538">
    <property type="entry name" value="MTERF_sf"/>
</dbReference>
<comment type="caution">
    <text evidence="4">The sequence shown here is derived from an EMBL/GenBank/DDBJ whole genome shotgun (WGS) entry which is preliminary data.</text>
</comment>
<evidence type="ECO:0000313" key="5">
    <source>
        <dbReference type="Proteomes" id="UP000824890"/>
    </source>
</evidence>
<keyword evidence="3" id="KW-0809">Transit peptide</keyword>